<evidence type="ECO:0000313" key="2">
    <source>
        <dbReference type="Proteomes" id="UP000567067"/>
    </source>
</evidence>
<dbReference type="RefSeq" id="WP_281377113.1">
    <property type="nucleotide sequence ID" value="NZ_JACJIP010000038.1"/>
</dbReference>
<dbReference type="EMBL" id="JACJIP010000038">
    <property type="protein sequence ID" value="MBA9087945.1"/>
    <property type="molecule type" value="Genomic_DNA"/>
</dbReference>
<gene>
    <name evidence="1" type="ORF">FHR92_004438</name>
</gene>
<accession>A0A7W3SX93</accession>
<dbReference type="AlphaFoldDB" id="A0A7W3SX93"/>
<protein>
    <submittedName>
        <fullName evidence="1">Uncharacterized protein</fullName>
    </submittedName>
</protein>
<dbReference type="Proteomes" id="UP000567067">
    <property type="component" value="Unassembled WGS sequence"/>
</dbReference>
<comment type="caution">
    <text evidence="1">The sequence shown here is derived from an EMBL/GenBank/DDBJ whole genome shotgun (WGS) entry which is preliminary data.</text>
</comment>
<sequence>MIMHTPEKIDIFCNNGAVSEEGITPESLANAPFFYTEVYRNFVLRVKVQLDLKNVYVAACLMVMKDLEV</sequence>
<proteinExistence type="predicted"/>
<organism evidence="1 2">
    <name type="scientific">Fontibacillus solani</name>
    <dbReference type="NCBI Taxonomy" id="1572857"/>
    <lineage>
        <taxon>Bacteria</taxon>
        <taxon>Bacillati</taxon>
        <taxon>Bacillota</taxon>
        <taxon>Bacilli</taxon>
        <taxon>Bacillales</taxon>
        <taxon>Paenibacillaceae</taxon>
        <taxon>Fontibacillus</taxon>
    </lineage>
</organism>
<name>A0A7W3SX93_9BACL</name>
<dbReference type="Gene3D" id="2.60.120.200">
    <property type="match status" value="1"/>
</dbReference>
<evidence type="ECO:0000313" key="1">
    <source>
        <dbReference type="EMBL" id="MBA9087945.1"/>
    </source>
</evidence>
<reference evidence="1 2" key="1">
    <citation type="submission" date="2020-08" db="EMBL/GenBank/DDBJ databases">
        <title>Genomic Encyclopedia of Type Strains, Phase III (KMG-III): the genomes of soil and plant-associated and newly described type strains.</title>
        <authorList>
            <person name="Whitman W."/>
        </authorList>
    </citation>
    <scope>NUCLEOTIDE SEQUENCE [LARGE SCALE GENOMIC DNA]</scope>
    <source>
        <strain evidence="1 2">CECT 8693</strain>
    </source>
</reference>
<keyword evidence="2" id="KW-1185">Reference proteome</keyword>